<feature type="chain" id="PRO_5045473754" description="NodB homology domain-containing protein" evidence="1">
    <location>
        <begin position="24"/>
        <end position="650"/>
    </location>
</feature>
<gene>
    <name evidence="2" type="ORF">GCM10009836_55590</name>
</gene>
<name>A0ABN2NGB0_9PSEU</name>
<evidence type="ECO:0000313" key="2">
    <source>
        <dbReference type="EMBL" id="GAA1868012.1"/>
    </source>
</evidence>
<dbReference type="RefSeq" id="WP_344423398.1">
    <property type="nucleotide sequence ID" value="NZ_BAAAQK010000023.1"/>
</dbReference>
<dbReference type="Proteomes" id="UP001500449">
    <property type="component" value="Unassembled WGS sequence"/>
</dbReference>
<organism evidence="2 3">
    <name type="scientific">Pseudonocardia ailaonensis</name>
    <dbReference type="NCBI Taxonomy" id="367279"/>
    <lineage>
        <taxon>Bacteria</taxon>
        <taxon>Bacillati</taxon>
        <taxon>Actinomycetota</taxon>
        <taxon>Actinomycetes</taxon>
        <taxon>Pseudonocardiales</taxon>
        <taxon>Pseudonocardiaceae</taxon>
        <taxon>Pseudonocardia</taxon>
    </lineage>
</organism>
<sequence>MRVAPLVAAVLALLVVLPAQAVAAPAGGPRIDLQVLVVTDGTREPEAFLDWLDRTGVPVQVLDLQDPARPRVDRGFLADEVGGRPRARFQGVVLPGPAPDELDPAELTALHEYERRFAIRQISAHAVPGVTSGLPEPAFRGAMDGKGGALTREALGAEFSANRGPVPFGDPSPHFDDSWVEGFRAPAGFRSWVTVEGGLAVAGVRTGGGREEALLTMGYGIDLPQFQVLAPGLTRWLTRGVHLGLERAWLAVHIDDVLLPNARWVPGVHCTAGSDCPASVGPRPVIRMTAADVAYAVEWQRRNGFRMDLAYNGGGSASAGPADPLTAALVAAKDEFGWINHTYTHSYLGCVRDFSVTPWECATVPLFGWTRYVGEGTIADEISRNIDFARTHGLPIEPAELVTGEHGGLRKPPRMPEDNPNLAGALADTGILTLASDASAEPDQRMLGVANTVPRHPINLDFNTATLAETVDQYNYISTARADGGDGSCEPDGSCIAPANPVTGFRDVVIPAETALTLRHALANDPRPHYVHQPQLTEDRTLYPILERVLAGYRALFTEARPLITPPMTATRDVLNGRAAFARAVDEGRVGGYVIDGVVTVESDGHVDVPLTVPPGTRLDGAEFGDPYGGVRSGWFPAEGARTLTTREQR</sequence>
<accession>A0ABN2NGB0</accession>
<proteinExistence type="predicted"/>
<dbReference type="EMBL" id="BAAAQK010000023">
    <property type="protein sequence ID" value="GAA1868012.1"/>
    <property type="molecule type" value="Genomic_DNA"/>
</dbReference>
<keyword evidence="3" id="KW-1185">Reference proteome</keyword>
<keyword evidence="1" id="KW-0732">Signal</keyword>
<evidence type="ECO:0008006" key="4">
    <source>
        <dbReference type="Google" id="ProtNLM"/>
    </source>
</evidence>
<reference evidence="2 3" key="1">
    <citation type="journal article" date="2019" name="Int. J. Syst. Evol. Microbiol.">
        <title>The Global Catalogue of Microorganisms (GCM) 10K type strain sequencing project: providing services to taxonomists for standard genome sequencing and annotation.</title>
        <authorList>
            <consortium name="The Broad Institute Genomics Platform"/>
            <consortium name="The Broad Institute Genome Sequencing Center for Infectious Disease"/>
            <person name="Wu L."/>
            <person name="Ma J."/>
        </authorList>
    </citation>
    <scope>NUCLEOTIDE SEQUENCE [LARGE SCALE GENOMIC DNA]</scope>
    <source>
        <strain evidence="2 3">JCM 16009</strain>
    </source>
</reference>
<evidence type="ECO:0000313" key="3">
    <source>
        <dbReference type="Proteomes" id="UP001500449"/>
    </source>
</evidence>
<evidence type="ECO:0000256" key="1">
    <source>
        <dbReference type="SAM" id="SignalP"/>
    </source>
</evidence>
<comment type="caution">
    <text evidence="2">The sequence shown here is derived from an EMBL/GenBank/DDBJ whole genome shotgun (WGS) entry which is preliminary data.</text>
</comment>
<feature type="signal peptide" evidence="1">
    <location>
        <begin position="1"/>
        <end position="23"/>
    </location>
</feature>
<protein>
    <recommendedName>
        <fullName evidence="4">NodB homology domain-containing protein</fullName>
    </recommendedName>
</protein>